<gene>
    <name evidence="5" type="primary">glnA</name>
    <name evidence="5" type="ORF">SULPSESMR1_00280</name>
</gene>
<evidence type="ECO:0000256" key="1">
    <source>
        <dbReference type="ARBA" id="ARBA00022598"/>
    </source>
</evidence>
<dbReference type="Pfam" id="PF00120">
    <property type="entry name" value="Gln-synt_C"/>
    <property type="match status" value="1"/>
</dbReference>
<accession>A0A221JWN2</accession>
<dbReference type="InterPro" id="IPR014746">
    <property type="entry name" value="Gln_synth/guanido_kin_cat_dom"/>
</dbReference>
<evidence type="ECO:0000259" key="4">
    <source>
        <dbReference type="PROSITE" id="PS51987"/>
    </source>
</evidence>
<reference evidence="5 6" key="1">
    <citation type="submission" date="2017-07" db="EMBL/GenBank/DDBJ databases">
        <title>Genome Sequence of Sulfitobacter pseudonitzschiae Strain SMR1 Isolated from a culture of the Diatom Skeletonema marinoi.</title>
        <authorList>
            <person name="Topel M."/>
            <person name="Pinder M.I.M."/>
            <person name="Johansson O.N."/>
            <person name="Kourtchenko O."/>
            <person name="Godhe A."/>
            <person name="Clarke A.K."/>
        </authorList>
    </citation>
    <scope>NUCLEOTIDE SEQUENCE [LARGE SCALE GENOMIC DNA]</scope>
    <source>
        <strain evidence="5 6">SMR1</strain>
    </source>
</reference>
<dbReference type="OrthoDB" id="9807095at2"/>
<proteinExistence type="inferred from homology"/>
<protein>
    <submittedName>
        <fullName evidence="5">Glutamine synthetase</fullName>
    </submittedName>
</protein>
<dbReference type="PROSITE" id="PS51987">
    <property type="entry name" value="GS_CATALYTIC"/>
    <property type="match status" value="1"/>
</dbReference>
<dbReference type="PANTHER" id="PTHR43785">
    <property type="entry name" value="GAMMA-GLUTAMYLPUTRESCINE SYNTHETASE"/>
    <property type="match status" value="1"/>
</dbReference>
<comment type="similarity">
    <text evidence="2 3">Belongs to the glutamine synthetase family.</text>
</comment>
<name>A0A221JWN2_9RHOB</name>
<keyword evidence="1" id="KW-0436">Ligase</keyword>
<feature type="domain" description="GS catalytic" evidence="4">
    <location>
        <begin position="95"/>
        <end position="422"/>
    </location>
</feature>
<dbReference type="KEGG" id="spse:SULPSESMR1_00280"/>
<dbReference type="InterPro" id="IPR008146">
    <property type="entry name" value="Gln_synth_cat_dom"/>
</dbReference>
<evidence type="ECO:0000313" key="5">
    <source>
        <dbReference type="EMBL" id="ASM71116.1"/>
    </source>
</evidence>
<organism evidence="5 6">
    <name type="scientific">Pseudosulfitobacter pseudonitzschiae</name>
    <dbReference type="NCBI Taxonomy" id="1402135"/>
    <lineage>
        <taxon>Bacteria</taxon>
        <taxon>Pseudomonadati</taxon>
        <taxon>Pseudomonadota</taxon>
        <taxon>Alphaproteobacteria</taxon>
        <taxon>Rhodobacterales</taxon>
        <taxon>Roseobacteraceae</taxon>
        <taxon>Pseudosulfitobacter</taxon>
    </lineage>
</organism>
<sequence length="422" mass="45422">MTHRTRVLFADLLNLPRGKYVATSLADGGKVGFARGLFGVTFDRDLIPVPGAGVLEGIPDVDLHLDAARRSSWQDGTDIALGTLHVHGEVFGLCPRGRLKQAVADWKAQGLTPMIGLEMEAYVFEQDESGAWVPYDTPGAFVYGTGPQNDPAGLFDVIWEAAQRAGLPLESLNGEYDSGQFELTLCFDDALKACDDAFLFRTMAREIAFDLGLMLTFLPKPVPERGGSGLHVNFSLVDETGSNVIAPDGALSEVAKQAMAGLIAHHEALAGLLAVTTNSYDRLGPASMAGYWANWAEDHRLVTTRCSTASPKSARLEHRMADCAANPYLAVAAILQAALLGMKTKLELQPAEDMDGLENTRETRHTPDDLGAALDALEADTDLCAAVGEDLCAAMIVLKRDEIARLEGKSTDEVRAFYLPFV</sequence>
<keyword evidence="6" id="KW-1185">Reference proteome</keyword>
<dbReference type="SUPFAM" id="SSF55931">
    <property type="entry name" value="Glutamine synthetase/guanido kinase"/>
    <property type="match status" value="1"/>
</dbReference>
<evidence type="ECO:0000256" key="3">
    <source>
        <dbReference type="RuleBase" id="RU000384"/>
    </source>
</evidence>
<dbReference type="Proteomes" id="UP000199754">
    <property type="component" value="Chromosome"/>
</dbReference>
<dbReference type="AlphaFoldDB" id="A0A221JWN2"/>
<dbReference type="Gene3D" id="3.30.590.10">
    <property type="entry name" value="Glutamine synthetase/guanido kinase, catalytic domain"/>
    <property type="match status" value="1"/>
</dbReference>
<evidence type="ECO:0000256" key="2">
    <source>
        <dbReference type="PROSITE-ProRule" id="PRU01331"/>
    </source>
</evidence>
<evidence type="ECO:0000313" key="6">
    <source>
        <dbReference type="Proteomes" id="UP000199754"/>
    </source>
</evidence>
<dbReference type="PANTHER" id="PTHR43785:SF2">
    <property type="entry name" value="TYPE-1 GLUTAMINE SYNTHETASE 1"/>
    <property type="match status" value="1"/>
</dbReference>
<dbReference type="RefSeq" id="WP_089419221.1">
    <property type="nucleotide sequence ID" value="NZ_CP022415.1"/>
</dbReference>
<dbReference type="EMBL" id="CP022415">
    <property type="protein sequence ID" value="ASM71116.1"/>
    <property type="molecule type" value="Genomic_DNA"/>
</dbReference>
<dbReference type="SMART" id="SM01230">
    <property type="entry name" value="Gln-synt_C"/>
    <property type="match status" value="1"/>
</dbReference>
<dbReference type="GO" id="GO:0004356">
    <property type="term" value="F:glutamine synthetase activity"/>
    <property type="evidence" value="ECO:0007669"/>
    <property type="project" value="InterPro"/>
</dbReference>